<accession>A0A1H7LTI6</accession>
<evidence type="ECO:0000313" key="1">
    <source>
        <dbReference type="EMBL" id="SEL02159.1"/>
    </source>
</evidence>
<gene>
    <name evidence="1" type="ORF">SAMN04488691_102413</name>
</gene>
<reference evidence="1 2" key="1">
    <citation type="submission" date="2016-10" db="EMBL/GenBank/DDBJ databases">
        <authorList>
            <person name="de Groot N.N."/>
        </authorList>
    </citation>
    <scope>NUCLEOTIDE SEQUENCE [LARGE SCALE GENOMIC DNA]</scope>
    <source>
        <strain evidence="1 2">CDM_5</strain>
    </source>
</reference>
<dbReference type="Proteomes" id="UP000183894">
    <property type="component" value="Unassembled WGS sequence"/>
</dbReference>
<protein>
    <submittedName>
        <fullName evidence="1">Uncharacterized protein</fullName>
    </submittedName>
</protein>
<proteinExistence type="predicted"/>
<sequence length="38" mass="4123">MSNSYNNNKVAEWAALVGASLPDPCPDEHDFETADGTR</sequence>
<dbReference type="AlphaFoldDB" id="A0A1H7LTI6"/>
<name>A0A1H7LTI6_HALLR</name>
<evidence type="ECO:0000313" key="2">
    <source>
        <dbReference type="Proteomes" id="UP000183894"/>
    </source>
</evidence>
<dbReference type="EMBL" id="FOAD01000002">
    <property type="protein sequence ID" value="SEL02159.1"/>
    <property type="molecule type" value="Genomic_DNA"/>
</dbReference>
<organism evidence="1 2">
    <name type="scientific">Haloferax larsenii</name>
    <dbReference type="NCBI Taxonomy" id="302484"/>
    <lineage>
        <taxon>Archaea</taxon>
        <taxon>Methanobacteriati</taxon>
        <taxon>Methanobacteriota</taxon>
        <taxon>Stenosarchaea group</taxon>
        <taxon>Halobacteria</taxon>
        <taxon>Halobacteriales</taxon>
        <taxon>Haloferacaceae</taxon>
        <taxon>Haloferax</taxon>
    </lineage>
</organism>